<reference evidence="2 3" key="1">
    <citation type="submission" date="2019-04" db="EMBL/GenBank/DDBJ databases">
        <title>Isachenkonia alkalipeptolytica gen. nov. sp. nov. a new anaerobic, alkiliphilic organothrophic bacterium capable to reduce synthesized ferrihydrite isolated from a soda lake.</title>
        <authorList>
            <person name="Toshchakov S.V."/>
            <person name="Zavarzina D.G."/>
            <person name="Zhilina T.N."/>
            <person name="Kostrikina N.A."/>
            <person name="Kublanov I.V."/>
        </authorList>
    </citation>
    <scope>NUCLEOTIDE SEQUENCE [LARGE SCALE GENOMIC DNA]</scope>
    <source>
        <strain evidence="2 3">Z-1701</strain>
    </source>
</reference>
<accession>A0AA43XJV6</accession>
<organism evidence="2 3">
    <name type="scientific">Isachenkonia alkalipeptolytica</name>
    <dbReference type="NCBI Taxonomy" id="2565777"/>
    <lineage>
        <taxon>Bacteria</taxon>
        <taxon>Bacillati</taxon>
        <taxon>Bacillota</taxon>
        <taxon>Clostridia</taxon>
        <taxon>Eubacteriales</taxon>
        <taxon>Clostridiaceae</taxon>
        <taxon>Isachenkonia</taxon>
    </lineage>
</organism>
<dbReference type="NCBIfam" id="NF038403">
    <property type="entry name" value="perm_prefix_1"/>
    <property type="match status" value="1"/>
</dbReference>
<keyword evidence="1" id="KW-0812">Transmembrane</keyword>
<comment type="caution">
    <text evidence="2">The sequence shown here is derived from an EMBL/GenBank/DDBJ whole genome shotgun (WGS) entry which is preliminary data.</text>
</comment>
<sequence>MKKKEDTADQIFIDKVLKEVRFSLVKPEIKKELQDHIEDKKEDFFLKDEMTEEEALKKTIEEMGEPVEIGKSLNEVHHPILGWALVLSKGLAILMVGLTIFSIYTELHRGDFYGQPAPLDSGKILAEVSIDEEITLDHRTLYFDRAIFQEPDEVIVLMKSTLYTRGPRNHHLFFESVSNVKEEENYHYLANPYQTRFFWGKLALTLYGADFNAETITLSYDQANRKFEIEIPVPEGVSSP</sequence>
<keyword evidence="1" id="KW-0472">Membrane</keyword>
<dbReference type="AlphaFoldDB" id="A0AA43XJV6"/>
<name>A0AA43XJV6_9CLOT</name>
<keyword evidence="1" id="KW-1133">Transmembrane helix</keyword>
<evidence type="ECO:0000313" key="2">
    <source>
        <dbReference type="EMBL" id="NBG87691.1"/>
    </source>
</evidence>
<dbReference type="InterPro" id="IPR047928">
    <property type="entry name" value="Perm_prefix_1"/>
</dbReference>
<evidence type="ECO:0000256" key="1">
    <source>
        <dbReference type="SAM" id="Phobius"/>
    </source>
</evidence>
<keyword evidence="3" id="KW-1185">Reference proteome</keyword>
<dbReference type="EMBL" id="SUMG01000003">
    <property type="protein sequence ID" value="NBG87691.1"/>
    <property type="molecule type" value="Genomic_DNA"/>
</dbReference>
<evidence type="ECO:0000313" key="3">
    <source>
        <dbReference type="Proteomes" id="UP000449710"/>
    </source>
</evidence>
<feature type="transmembrane region" description="Helical" evidence="1">
    <location>
        <begin position="80"/>
        <end position="104"/>
    </location>
</feature>
<dbReference type="Proteomes" id="UP000449710">
    <property type="component" value="Unassembled WGS sequence"/>
</dbReference>
<dbReference type="RefSeq" id="WP_160719372.1">
    <property type="nucleotide sequence ID" value="NZ_SUMG01000003.1"/>
</dbReference>
<protein>
    <submittedName>
        <fullName evidence="2">Uncharacterized protein</fullName>
    </submittedName>
</protein>
<proteinExistence type="predicted"/>
<gene>
    <name evidence="2" type="ORF">ISALK_04175</name>
</gene>